<dbReference type="InterPro" id="IPR013087">
    <property type="entry name" value="Znf_C2H2_type"/>
</dbReference>
<evidence type="ECO:0000256" key="1">
    <source>
        <dbReference type="SAM" id="MobiDB-lite"/>
    </source>
</evidence>
<dbReference type="EMBL" id="OB662236">
    <property type="protein sequence ID" value="CAD7229709.1"/>
    <property type="molecule type" value="Genomic_DNA"/>
</dbReference>
<organism evidence="2">
    <name type="scientific">Cyprideis torosa</name>
    <dbReference type="NCBI Taxonomy" id="163714"/>
    <lineage>
        <taxon>Eukaryota</taxon>
        <taxon>Metazoa</taxon>
        <taxon>Ecdysozoa</taxon>
        <taxon>Arthropoda</taxon>
        <taxon>Crustacea</taxon>
        <taxon>Oligostraca</taxon>
        <taxon>Ostracoda</taxon>
        <taxon>Podocopa</taxon>
        <taxon>Podocopida</taxon>
        <taxon>Cytherocopina</taxon>
        <taxon>Cytheroidea</taxon>
        <taxon>Cytherideidae</taxon>
        <taxon>Cyprideis</taxon>
    </lineage>
</organism>
<feature type="region of interest" description="Disordered" evidence="1">
    <location>
        <begin position="499"/>
        <end position="528"/>
    </location>
</feature>
<dbReference type="OrthoDB" id="273070at2759"/>
<dbReference type="PANTHER" id="PTHR13309">
    <property type="entry name" value="NUCLEAR FRAGILE X MENTAL RETARDATION PROTEIN INTERACTING PROTEIN 1"/>
    <property type="match status" value="1"/>
</dbReference>
<protein>
    <submittedName>
        <fullName evidence="2">Uncharacterized protein</fullName>
    </submittedName>
</protein>
<accession>A0A7R8WI90</accession>
<dbReference type="PANTHER" id="PTHR13309:SF0">
    <property type="entry name" value="FMR1-INTERACTING PROTEIN NUFIP1"/>
    <property type="match status" value="1"/>
</dbReference>
<evidence type="ECO:0000313" key="2">
    <source>
        <dbReference type="EMBL" id="CAD7229709.1"/>
    </source>
</evidence>
<feature type="region of interest" description="Disordered" evidence="1">
    <location>
        <begin position="294"/>
        <end position="313"/>
    </location>
</feature>
<name>A0A7R8WI90_9CRUS</name>
<feature type="compositionally biased region" description="Basic and acidic residues" evidence="1">
    <location>
        <begin position="499"/>
        <end position="513"/>
    </location>
</feature>
<dbReference type="GO" id="GO:0003723">
    <property type="term" value="F:RNA binding"/>
    <property type="evidence" value="ECO:0007669"/>
    <property type="project" value="InterPro"/>
</dbReference>
<proteinExistence type="predicted"/>
<dbReference type="Pfam" id="PF10453">
    <property type="entry name" value="NUFIP1"/>
    <property type="match status" value="1"/>
</dbReference>
<feature type="region of interest" description="Disordered" evidence="1">
    <location>
        <begin position="22"/>
        <end position="57"/>
    </location>
</feature>
<dbReference type="GO" id="GO:0000492">
    <property type="term" value="P:box C/D snoRNP assembly"/>
    <property type="evidence" value="ECO:0007669"/>
    <property type="project" value="TreeGrafter"/>
</dbReference>
<dbReference type="InterPro" id="IPR039136">
    <property type="entry name" value="NUFIP1-like"/>
</dbReference>
<sequence length="528" mass="60046">MWGPAQPAGPFPQFSVYSRRMPAPGYQRMESPGYRGRPQRPFKRQQQQEYRPKLMASRLPSSVSEELRFTLTGFVEAKKELTSRMASGTGGPIRDSEVSQLVAEVFAEFLERAKKIEPTLRNTVSQKLNMNYELNGSKMSAFEDVSCSLLSTSKPFGCDVCSKYFRSPLQAMEHLSEHRRCSLCPVVAHPKVIAKHVEMTHLTGLDVRLQTLDSPEDIAKWKEERKKNYPTAERQAVQPPRDMSMLNKRSHGAGWGRKEREHYYTGPKRYKSMNAPFGLRSVVFDSDHPMASQDQQVFQQQNGGPPSKKRRKNKVPKWLFKVLPEECVSLDEVDRGIPNFAGTAGHAFEDRSKWDPQIAVLFPRSEDQTAGAGTVTHISDSDEEGQTKVPRTRRNKWKKKSRKKRKEEGDCEQIPDDGGQQRQHGEDALASKSPSRRKWSERLLEVDDAYPALSLPPAGKRKLRSRSVLEGLLHKEIRQERVLLYQVIRYIVQENFFDGDKKECPSTAPKEDSNGSEACEPTIGPNES</sequence>
<feature type="region of interest" description="Disordered" evidence="1">
    <location>
        <begin position="363"/>
        <end position="438"/>
    </location>
</feature>
<feature type="compositionally biased region" description="Basic residues" evidence="1">
    <location>
        <begin position="390"/>
        <end position="405"/>
    </location>
</feature>
<dbReference type="PROSITE" id="PS00028">
    <property type="entry name" value="ZINC_FINGER_C2H2_1"/>
    <property type="match status" value="1"/>
</dbReference>
<dbReference type="AlphaFoldDB" id="A0A7R8WI90"/>
<dbReference type="InterPro" id="IPR019496">
    <property type="entry name" value="NUFIP1_cons_dom"/>
</dbReference>
<reference evidence="2" key="1">
    <citation type="submission" date="2020-11" db="EMBL/GenBank/DDBJ databases">
        <authorList>
            <person name="Tran Van P."/>
        </authorList>
    </citation>
    <scope>NUCLEOTIDE SEQUENCE</scope>
</reference>
<dbReference type="GO" id="GO:0005634">
    <property type="term" value="C:nucleus"/>
    <property type="evidence" value="ECO:0007669"/>
    <property type="project" value="TreeGrafter"/>
</dbReference>
<gene>
    <name evidence="2" type="ORF">CTOB1V02_LOCUS7577</name>
</gene>